<keyword evidence="4" id="KW-1185">Reference proteome</keyword>
<sequence length="553" mass="63264">MEEVSNVRPKRTLQLTEKALELKLHNLMKDRKSKMGQITKLMNEIDSLKDDERNLNNVEEKLQKNFSELNKELICLNAEFGVLLSEEERKADHDIWFQHKAEYIEEFVKQTQTWILTTKDKIEAFNIGPEDRVSVVSLQRQKNKYGSVAGRMSNASSHSSSSAAYLKQEAEHAALLARAAALKKKQSIEQEVAKLKAEQEQLEIDTEIAASFAKLKVFKDYDLLLENKSECQSGNADIRRKKEQKDPSLVEQHSKGDRTPPPSQRTHSTRSIKALVKDGSSGELEGNLYRVMQRQNENTEMFVRQQNLSHLPPRDIPIFSGNLMEYRTFVRAFEHAIDNKTENARDKLYYLEQYTGGEAKDLVRSCVHMESNKGYKIAWDLLHKEFGDKLKIASAYIDKMLNWAQIKQEDGKALKTYALFLIGCRNVMEDLEYMDEMDNPTNVRIVISKLPFKLKEKWRGKAFEIQEKRGRGARFADLVDFIDRKAKVVTDPLYGEIQSFSVGSEGKGKATSVNIKVPKRISQKGSSFVTAINPLGKEAPDCKKTLSCNCQRI</sequence>
<accession>A0ABD0MD72</accession>
<reference evidence="3 4" key="1">
    <citation type="submission" date="2024-05" db="EMBL/GenBank/DDBJ databases">
        <title>Genome sequencing and assembly of Indian major carp, Cirrhinus mrigala (Hamilton, 1822).</title>
        <authorList>
            <person name="Mohindra V."/>
            <person name="Chowdhury L.M."/>
            <person name="Lal K."/>
            <person name="Jena J.K."/>
        </authorList>
    </citation>
    <scope>NUCLEOTIDE SEQUENCE [LARGE SCALE GENOMIC DNA]</scope>
    <source>
        <strain evidence="3">CM1030</strain>
        <tissue evidence="3">Blood</tissue>
    </source>
</reference>
<evidence type="ECO:0000256" key="2">
    <source>
        <dbReference type="SAM" id="MobiDB-lite"/>
    </source>
</evidence>
<dbReference type="Pfam" id="PF03564">
    <property type="entry name" value="DUF1759"/>
    <property type="match status" value="1"/>
</dbReference>
<name>A0ABD0MD72_CIRMR</name>
<evidence type="ECO:0000313" key="3">
    <source>
        <dbReference type="EMBL" id="KAL0146902.1"/>
    </source>
</evidence>
<feature type="region of interest" description="Disordered" evidence="2">
    <location>
        <begin position="233"/>
        <end position="276"/>
    </location>
</feature>
<comment type="caution">
    <text evidence="3">The sequence shown here is derived from an EMBL/GenBank/DDBJ whole genome shotgun (WGS) entry which is preliminary data.</text>
</comment>
<feature type="coiled-coil region" evidence="1">
    <location>
        <begin position="31"/>
        <end position="79"/>
    </location>
</feature>
<proteinExistence type="predicted"/>
<dbReference type="Proteomes" id="UP001529510">
    <property type="component" value="Unassembled WGS sequence"/>
</dbReference>
<protein>
    <submittedName>
        <fullName evidence="3">Uncharacterized protein</fullName>
    </submittedName>
</protein>
<evidence type="ECO:0000313" key="4">
    <source>
        <dbReference type="Proteomes" id="UP001529510"/>
    </source>
</evidence>
<dbReference type="AlphaFoldDB" id="A0ABD0MD72"/>
<feature type="compositionally biased region" description="Basic and acidic residues" evidence="2">
    <location>
        <begin position="237"/>
        <end position="258"/>
    </location>
</feature>
<dbReference type="PANTHER" id="PTHR47331">
    <property type="entry name" value="PHD-TYPE DOMAIN-CONTAINING PROTEIN"/>
    <property type="match status" value="1"/>
</dbReference>
<dbReference type="EMBL" id="JAMKFB020000850">
    <property type="protein sequence ID" value="KAL0146902.1"/>
    <property type="molecule type" value="Genomic_DNA"/>
</dbReference>
<evidence type="ECO:0000256" key="1">
    <source>
        <dbReference type="SAM" id="Coils"/>
    </source>
</evidence>
<organism evidence="3 4">
    <name type="scientific">Cirrhinus mrigala</name>
    <name type="common">Mrigala</name>
    <dbReference type="NCBI Taxonomy" id="683832"/>
    <lineage>
        <taxon>Eukaryota</taxon>
        <taxon>Metazoa</taxon>
        <taxon>Chordata</taxon>
        <taxon>Craniata</taxon>
        <taxon>Vertebrata</taxon>
        <taxon>Euteleostomi</taxon>
        <taxon>Actinopterygii</taxon>
        <taxon>Neopterygii</taxon>
        <taxon>Teleostei</taxon>
        <taxon>Ostariophysi</taxon>
        <taxon>Cypriniformes</taxon>
        <taxon>Cyprinidae</taxon>
        <taxon>Labeoninae</taxon>
        <taxon>Labeonini</taxon>
        <taxon>Cirrhinus</taxon>
    </lineage>
</organism>
<dbReference type="InterPro" id="IPR005312">
    <property type="entry name" value="DUF1759"/>
</dbReference>
<dbReference type="PANTHER" id="PTHR47331:SF3">
    <property type="match status" value="1"/>
</dbReference>
<keyword evidence="1" id="KW-0175">Coiled coil</keyword>
<gene>
    <name evidence="3" type="ORF">M9458_057841</name>
</gene>
<feature type="coiled-coil region" evidence="1">
    <location>
        <begin position="178"/>
        <end position="205"/>
    </location>
</feature>